<keyword evidence="4" id="KW-0804">Transcription</keyword>
<dbReference type="GO" id="GO:0006357">
    <property type="term" value="P:regulation of transcription by RNA polymerase II"/>
    <property type="evidence" value="ECO:0007669"/>
    <property type="project" value="TreeGrafter"/>
</dbReference>
<dbReference type="Pfam" id="PF10198">
    <property type="entry name" value="Ada3"/>
    <property type="match status" value="1"/>
</dbReference>
<keyword evidence="3" id="KW-0805">Transcription regulation</keyword>
<evidence type="ECO:0000256" key="6">
    <source>
        <dbReference type="SAM" id="MobiDB-lite"/>
    </source>
</evidence>
<evidence type="ECO:0000256" key="4">
    <source>
        <dbReference type="ARBA" id="ARBA00023163"/>
    </source>
</evidence>
<name>A0AAF0J002_9BASI</name>
<dbReference type="GO" id="GO:0003713">
    <property type="term" value="F:transcription coactivator activity"/>
    <property type="evidence" value="ECO:0007669"/>
    <property type="project" value="TreeGrafter"/>
</dbReference>
<evidence type="ECO:0000313" key="8">
    <source>
        <dbReference type="Proteomes" id="UP001214415"/>
    </source>
</evidence>
<proteinExistence type="inferred from homology"/>
<comment type="similarity">
    <text evidence="2">Belongs to the NGG1 family.</text>
</comment>
<evidence type="ECO:0000256" key="1">
    <source>
        <dbReference type="ARBA" id="ARBA00004123"/>
    </source>
</evidence>
<feature type="compositionally biased region" description="Polar residues" evidence="6">
    <location>
        <begin position="87"/>
        <end position="99"/>
    </location>
</feature>
<dbReference type="PANTHER" id="PTHR13556">
    <property type="entry name" value="TRANSCRIPTIONAL ADAPTER 3-RELATED"/>
    <property type="match status" value="1"/>
</dbReference>
<dbReference type="PANTHER" id="PTHR13556:SF2">
    <property type="entry name" value="TRANSCRIPTIONAL ADAPTER 3"/>
    <property type="match status" value="1"/>
</dbReference>
<organism evidence="7 8">
    <name type="scientific">Malassezia equina</name>
    <dbReference type="NCBI Taxonomy" id="1381935"/>
    <lineage>
        <taxon>Eukaryota</taxon>
        <taxon>Fungi</taxon>
        <taxon>Dikarya</taxon>
        <taxon>Basidiomycota</taxon>
        <taxon>Ustilaginomycotina</taxon>
        <taxon>Malasseziomycetes</taxon>
        <taxon>Malasseziales</taxon>
        <taxon>Malasseziaceae</taxon>
        <taxon>Malassezia</taxon>
    </lineage>
</organism>
<evidence type="ECO:0000256" key="3">
    <source>
        <dbReference type="ARBA" id="ARBA00023015"/>
    </source>
</evidence>
<keyword evidence="8" id="KW-1185">Reference proteome</keyword>
<reference evidence="7" key="1">
    <citation type="submission" date="2023-03" db="EMBL/GenBank/DDBJ databases">
        <title>Mating type loci evolution in Malassezia.</title>
        <authorList>
            <person name="Coelho M.A."/>
        </authorList>
    </citation>
    <scope>NUCLEOTIDE SEQUENCE</scope>
    <source>
        <strain evidence="7">CBS 12830</strain>
    </source>
</reference>
<feature type="region of interest" description="Disordered" evidence="6">
    <location>
        <begin position="400"/>
        <end position="451"/>
    </location>
</feature>
<feature type="region of interest" description="Disordered" evidence="6">
    <location>
        <begin position="539"/>
        <end position="564"/>
    </location>
</feature>
<dbReference type="InterPro" id="IPR019340">
    <property type="entry name" value="Histone_AcTrfase_su3"/>
</dbReference>
<dbReference type="GO" id="GO:0005634">
    <property type="term" value="C:nucleus"/>
    <property type="evidence" value="ECO:0007669"/>
    <property type="project" value="UniProtKB-SubCell"/>
</dbReference>
<feature type="compositionally biased region" description="Basic residues" evidence="6">
    <location>
        <begin position="539"/>
        <end position="548"/>
    </location>
</feature>
<comment type="subcellular location">
    <subcellularLocation>
        <location evidence="1">Nucleus</location>
    </subcellularLocation>
</comment>
<dbReference type="AlphaFoldDB" id="A0AAF0J002"/>
<dbReference type="EMBL" id="CP119904">
    <property type="protein sequence ID" value="WFD24187.1"/>
    <property type="molecule type" value="Genomic_DNA"/>
</dbReference>
<evidence type="ECO:0000256" key="5">
    <source>
        <dbReference type="ARBA" id="ARBA00023242"/>
    </source>
</evidence>
<sequence>MPAAGVPATFRSSAVPVWRKYAGAAGTSAGVIPSLDELSTLVQHLHALQRDAEARACTLAEERPSKASATRTKRRDIKAEDDVCVPETSSPTKSESGSDTEWAPDEARRRGSVGRTYGRGKARRKASASAMGSEHADMLSDADSEVALSTQRSKVQRPPVGVKLRLTQPSDARAARTELRPVPPAPSTGVDLHGDTFYDNTTFSWDVPPPPEGSILPKCEPIRLPKPYPTHPNDVHEDFSERDWRERESVYSVGDAAPEAPAPKDATRARPAKEASQVPATTFFHFADAYFKPVTEDDLAWLSSRADDPTPFQFPDLGPHYRTVWEKEDAELLGVLRAMEGGGASAPPLPAPVLAPARTVTEPLLPSSASLDALTDADMYSRSLCGGPLMERLASSLLLPDPGATSDSAPGSLAMQSTHSSSSHASSASDEAEKPWPPSPDPHKSLADMEAQARQACEAVGLLDPGASAHFDEHADGPIASALRLAQEKLRRQIRSNEQRKARLFQVAKDCMAYQDYLACLQAAEREIEASWTKRTRQLKASAGKKRKNDTDAAPNRPPLPDALPDALQRRKKLKAAFEPLFAKIPHACAPPTQSIYHGID</sequence>
<feature type="compositionally biased region" description="Low complexity" evidence="6">
    <location>
        <begin position="417"/>
        <end position="429"/>
    </location>
</feature>
<feature type="region of interest" description="Disordered" evidence="6">
    <location>
        <begin position="59"/>
        <end position="275"/>
    </location>
</feature>
<dbReference type="GO" id="GO:0000124">
    <property type="term" value="C:SAGA complex"/>
    <property type="evidence" value="ECO:0007669"/>
    <property type="project" value="TreeGrafter"/>
</dbReference>
<protein>
    <submittedName>
        <fullName evidence="7">Transcriptional regulator</fullName>
    </submittedName>
</protein>
<evidence type="ECO:0000256" key="2">
    <source>
        <dbReference type="ARBA" id="ARBA00005330"/>
    </source>
</evidence>
<evidence type="ECO:0000313" key="7">
    <source>
        <dbReference type="EMBL" id="WFD24187.1"/>
    </source>
</evidence>
<keyword evidence="5" id="KW-0539">Nucleus</keyword>
<accession>A0AAF0J002</accession>
<feature type="compositionally biased region" description="Basic and acidic residues" evidence="6">
    <location>
        <begin position="233"/>
        <end position="249"/>
    </location>
</feature>
<gene>
    <name evidence="7" type="primary">NGG1</name>
    <name evidence="7" type="ORF">MEQU1_002884</name>
</gene>
<dbReference type="Proteomes" id="UP001214415">
    <property type="component" value="Chromosome 5"/>
</dbReference>